<evidence type="ECO:0000313" key="2">
    <source>
        <dbReference type="EMBL" id="CEL77254.1"/>
    </source>
</evidence>
<feature type="compositionally biased region" description="Low complexity" evidence="1">
    <location>
        <begin position="1"/>
        <end position="14"/>
    </location>
</feature>
<proteinExistence type="predicted"/>
<reference evidence="2" key="1">
    <citation type="journal article" date="2015" name="PLoS ONE">
        <title>Comprehensive Evaluation of Toxoplasma gondii VEG and Neospora caninum LIV Genomes with Tachyzoite Stage Transcriptome and Proteome Defines Novel Transcript Features.</title>
        <authorList>
            <person name="Ramaprasad A."/>
            <person name="Mourier T."/>
            <person name="Naeem R."/>
            <person name="Malas T.B."/>
            <person name="Moussa E."/>
            <person name="Panigrahi A."/>
            <person name="Vermont S.J."/>
            <person name="Otto T.D."/>
            <person name="Wastling J."/>
            <person name="Pain A."/>
        </authorList>
    </citation>
    <scope>NUCLEOTIDE SEQUENCE</scope>
    <source>
        <strain evidence="2">VEG</strain>
    </source>
</reference>
<accession>A0A0F7V7Q2</accession>
<evidence type="ECO:0000256" key="1">
    <source>
        <dbReference type="SAM" id="MobiDB-lite"/>
    </source>
</evidence>
<sequence>MSTQNASSTSAAAAVTDLPAHTFEVVELPKDETKVCCKCIEKVTTQRSPPQDLKKCKIVLKVPAAKPDPQAPGSGVPHPPPGDGGNQNPSAPHQQDTDSNPGKQSETPSETDQKPDGSQTPTDSSAHKSTTGAGILAVLTVFSAFPI</sequence>
<organism evidence="2">
    <name type="scientific">Toxoplasma gondii (strain ATCC 50861 / VEG)</name>
    <dbReference type="NCBI Taxonomy" id="432359"/>
    <lineage>
        <taxon>Eukaryota</taxon>
        <taxon>Sar</taxon>
        <taxon>Alveolata</taxon>
        <taxon>Apicomplexa</taxon>
        <taxon>Conoidasida</taxon>
        <taxon>Coccidia</taxon>
        <taxon>Eucoccidiorida</taxon>
        <taxon>Eimeriorina</taxon>
        <taxon>Sarcocystidae</taxon>
        <taxon>Toxoplasma</taxon>
    </lineage>
</organism>
<protein>
    <submittedName>
        <fullName evidence="2">Uncharacterized protein</fullName>
    </submittedName>
</protein>
<name>A0A0F7V7Q2_TOXGV</name>
<dbReference type="AlphaFoldDB" id="A0A0F7V7Q2"/>
<gene>
    <name evidence="2" type="ORF">BN1205_093480</name>
</gene>
<feature type="region of interest" description="Disordered" evidence="1">
    <location>
        <begin position="64"/>
        <end position="133"/>
    </location>
</feature>
<dbReference type="EMBL" id="LN714501">
    <property type="protein sequence ID" value="CEL77254.1"/>
    <property type="molecule type" value="Genomic_DNA"/>
</dbReference>
<feature type="region of interest" description="Disordered" evidence="1">
    <location>
        <begin position="1"/>
        <end position="20"/>
    </location>
</feature>
<feature type="compositionally biased region" description="Polar residues" evidence="1">
    <location>
        <begin position="86"/>
        <end position="132"/>
    </location>
</feature>